<name>A0ABX2EZT5_9PSEU</name>
<accession>A0ABX2EZT5</accession>
<dbReference type="InterPro" id="IPR022536">
    <property type="entry name" value="EspC"/>
</dbReference>
<dbReference type="Proteomes" id="UP000763557">
    <property type="component" value="Unassembled WGS sequence"/>
</dbReference>
<dbReference type="EMBL" id="JAAATY010000004">
    <property type="protein sequence ID" value="NRN64568.1"/>
    <property type="molecule type" value="Genomic_DNA"/>
</dbReference>
<dbReference type="Pfam" id="PF10824">
    <property type="entry name" value="T7SS_ESX_EspC"/>
    <property type="match status" value="1"/>
</dbReference>
<proteinExistence type="predicted"/>
<comment type="caution">
    <text evidence="1">The sequence shown here is derived from an EMBL/GenBank/DDBJ whole genome shotgun (WGS) entry which is preliminary data.</text>
</comment>
<dbReference type="RefSeq" id="WP_173126924.1">
    <property type="nucleotide sequence ID" value="NZ_CBCSGW010000051.1"/>
</dbReference>
<evidence type="ECO:0008006" key="3">
    <source>
        <dbReference type="Google" id="ProtNLM"/>
    </source>
</evidence>
<evidence type="ECO:0000313" key="1">
    <source>
        <dbReference type="EMBL" id="NRN64568.1"/>
    </source>
</evidence>
<gene>
    <name evidence="1" type="ORF">GC106_17740</name>
</gene>
<protein>
    <recommendedName>
        <fullName evidence="3">Excreted virulence factor EspC, type VII ESX diderm</fullName>
    </recommendedName>
</protein>
<keyword evidence="2" id="KW-1185">Reference proteome</keyword>
<sequence>MTSGFTAVTDELTGHARVLRQVADDLHDGADAVRTSLTADALGQVGQPFTAELDKVVHAAQRALAAGVVALNATATGVATSAAAIDTTEHGNAARLGGGDV</sequence>
<organism evidence="1 2">
    <name type="scientific">Kibdelosporangium persicum</name>
    <dbReference type="NCBI Taxonomy" id="2698649"/>
    <lineage>
        <taxon>Bacteria</taxon>
        <taxon>Bacillati</taxon>
        <taxon>Actinomycetota</taxon>
        <taxon>Actinomycetes</taxon>
        <taxon>Pseudonocardiales</taxon>
        <taxon>Pseudonocardiaceae</taxon>
        <taxon>Kibdelosporangium</taxon>
    </lineage>
</organism>
<reference evidence="1 2" key="1">
    <citation type="submission" date="2020-01" db="EMBL/GenBank/DDBJ databases">
        <title>Kibdelosporangium persica a novel Actinomycetes from a hot desert in Iran.</title>
        <authorList>
            <person name="Safaei N."/>
            <person name="Zaburannyi N."/>
            <person name="Mueller R."/>
            <person name="Wink J."/>
        </authorList>
    </citation>
    <scope>NUCLEOTIDE SEQUENCE [LARGE SCALE GENOMIC DNA]</scope>
    <source>
        <strain evidence="1 2">4NS15</strain>
    </source>
</reference>
<evidence type="ECO:0000313" key="2">
    <source>
        <dbReference type="Proteomes" id="UP000763557"/>
    </source>
</evidence>